<protein>
    <submittedName>
        <fullName evidence="1 3">Uncharacterized protein</fullName>
    </submittedName>
</protein>
<dbReference type="AlphaFoldDB" id="A0A183ERH6"/>
<accession>A0A183ERH6</accession>
<evidence type="ECO:0000313" key="3">
    <source>
        <dbReference type="WBParaSite" id="GPUH_0002359701-mRNA-1"/>
    </source>
</evidence>
<gene>
    <name evidence="1" type="ORF">GPUH_LOCUS23567</name>
</gene>
<dbReference type="EMBL" id="UYRT01098221">
    <property type="protein sequence ID" value="VDN41649.1"/>
    <property type="molecule type" value="Genomic_DNA"/>
</dbReference>
<reference evidence="1 2" key="2">
    <citation type="submission" date="2018-11" db="EMBL/GenBank/DDBJ databases">
        <authorList>
            <consortium name="Pathogen Informatics"/>
        </authorList>
    </citation>
    <scope>NUCLEOTIDE SEQUENCE [LARGE SCALE GENOMIC DNA]</scope>
</reference>
<evidence type="ECO:0000313" key="2">
    <source>
        <dbReference type="Proteomes" id="UP000271098"/>
    </source>
</evidence>
<dbReference type="Proteomes" id="UP000271098">
    <property type="component" value="Unassembled WGS sequence"/>
</dbReference>
<keyword evidence="2" id="KW-1185">Reference proteome</keyword>
<reference evidence="3" key="1">
    <citation type="submission" date="2016-06" db="UniProtKB">
        <authorList>
            <consortium name="WormBaseParasite"/>
        </authorList>
    </citation>
    <scope>IDENTIFICATION</scope>
</reference>
<evidence type="ECO:0000313" key="1">
    <source>
        <dbReference type="EMBL" id="VDN41649.1"/>
    </source>
</evidence>
<name>A0A183ERH6_9BILA</name>
<sequence length="71" mass="8013">MEEGKCRESCAVLNRMIITLGYCSYWPVSFLPTRLQESIIEIIRRFSGTTLPAVIANAEPNKSSTKEYVLS</sequence>
<dbReference type="WBParaSite" id="GPUH_0002359701-mRNA-1">
    <property type="protein sequence ID" value="GPUH_0002359701-mRNA-1"/>
    <property type="gene ID" value="GPUH_0002359701"/>
</dbReference>
<organism evidence="3">
    <name type="scientific">Gongylonema pulchrum</name>
    <dbReference type="NCBI Taxonomy" id="637853"/>
    <lineage>
        <taxon>Eukaryota</taxon>
        <taxon>Metazoa</taxon>
        <taxon>Ecdysozoa</taxon>
        <taxon>Nematoda</taxon>
        <taxon>Chromadorea</taxon>
        <taxon>Rhabditida</taxon>
        <taxon>Spirurina</taxon>
        <taxon>Spiruromorpha</taxon>
        <taxon>Spiruroidea</taxon>
        <taxon>Gongylonematidae</taxon>
        <taxon>Gongylonema</taxon>
    </lineage>
</organism>
<proteinExistence type="predicted"/>